<organism evidence="2 3">
    <name type="scientific">Capsella rubella</name>
    <dbReference type="NCBI Taxonomy" id="81985"/>
    <lineage>
        <taxon>Eukaryota</taxon>
        <taxon>Viridiplantae</taxon>
        <taxon>Streptophyta</taxon>
        <taxon>Embryophyta</taxon>
        <taxon>Tracheophyta</taxon>
        <taxon>Spermatophyta</taxon>
        <taxon>Magnoliopsida</taxon>
        <taxon>eudicotyledons</taxon>
        <taxon>Gunneridae</taxon>
        <taxon>Pentapetalae</taxon>
        <taxon>rosids</taxon>
        <taxon>malvids</taxon>
        <taxon>Brassicales</taxon>
        <taxon>Brassicaceae</taxon>
        <taxon>Camelineae</taxon>
        <taxon>Capsella</taxon>
    </lineage>
</organism>
<evidence type="ECO:0000313" key="3">
    <source>
        <dbReference type="Proteomes" id="UP000029121"/>
    </source>
</evidence>
<dbReference type="STRING" id="81985.R0I9D7"/>
<accession>R0I9D7</accession>
<evidence type="ECO:0000313" key="2">
    <source>
        <dbReference type="EMBL" id="EOA33138.1"/>
    </source>
</evidence>
<dbReference type="Pfam" id="PF03478">
    <property type="entry name" value="Beta-prop_KIB1-4"/>
    <property type="match status" value="1"/>
</dbReference>
<dbReference type="Pfam" id="PF00646">
    <property type="entry name" value="F-box"/>
    <property type="match status" value="1"/>
</dbReference>
<dbReference type="PANTHER" id="PTHR44259">
    <property type="entry name" value="OS07G0183000 PROTEIN-RELATED"/>
    <property type="match status" value="1"/>
</dbReference>
<protein>
    <recommendedName>
        <fullName evidence="1">F-box domain-containing protein</fullName>
    </recommendedName>
</protein>
<dbReference type="eggNOG" id="ENOG502R281">
    <property type="taxonomic scope" value="Eukaryota"/>
</dbReference>
<dbReference type="PROSITE" id="PS50181">
    <property type="entry name" value="FBOX"/>
    <property type="match status" value="1"/>
</dbReference>
<dbReference type="InterPro" id="IPR005174">
    <property type="entry name" value="KIB1-4_b-propeller"/>
</dbReference>
<proteinExistence type="predicted"/>
<dbReference type="PANTHER" id="PTHR44259:SF31">
    <property type="entry name" value="F-BOX FAMILY PROTEIN"/>
    <property type="match status" value="1"/>
</dbReference>
<dbReference type="Gene3D" id="1.20.1280.50">
    <property type="match status" value="1"/>
</dbReference>
<dbReference type="InterPro" id="IPR001810">
    <property type="entry name" value="F-box_dom"/>
</dbReference>
<dbReference type="SMART" id="SM00256">
    <property type="entry name" value="FBOX"/>
    <property type="match status" value="1"/>
</dbReference>
<sequence>MGTQNPRTWSELPPDLLESIYNRLSFTDFHRAKLVCWNWNLISKLTLPKKITSPWLMLFPEDNDDNEDGSGSSSVLLFNPEEEERTYKTKRDFSRTRFLANSGQWFLVIDSQFNLYIIDVFSETRIDLMPLEESLLDKDDSEDLKGLLWFDEKTTEYVVVLFFNFPSGNVGFCKKGDDHYTKIPLHCGVPWRLQGLTDAVLFGYNLYIRTQLSYIRILDLSKQQGFEDVNKYEPFQLFYSTQDCSFAVTTRGDVLLVESIIDNATIESFRIFKNIEYNSEEEVDSLGDEALLLDLGVPVPSITPNSIYFTRHGRIYHKEDLKLDICVFDLETKILKRFSCLSKMKLKDARWFLPTT</sequence>
<keyword evidence="3" id="KW-1185">Reference proteome</keyword>
<dbReference type="Proteomes" id="UP000029121">
    <property type="component" value="Unassembled WGS sequence"/>
</dbReference>
<dbReference type="OrthoDB" id="642536at2759"/>
<dbReference type="InterPro" id="IPR036047">
    <property type="entry name" value="F-box-like_dom_sf"/>
</dbReference>
<dbReference type="KEGG" id="crb:17891184"/>
<dbReference type="CDD" id="cd09917">
    <property type="entry name" value="F-box_SF"/>
    <property type="match status" value="1"/>
</dbReference>
<dbReference type="SUPFAM" id="SSF81383">
    <property type="entry name" value="F-box domain"/>
    <property type="match status" value="1"/>
</dbReference>
<feature type="domain" description="F-box" evidence="1">
    <location>
        <begin position="6"/>
        <end position="51"/>
    </location>
</feature>
<dbReference type="InterPro" id="IPR050942">
    <property type="entry name" value="F-box_BR-signaling"/>
</dbReference>
<reference evidence="3" key="1">
    <citation type="journal article" date="2013" name="Nat. Genet.">
        <title>The Capsella rubella genome and the genomic consequences of rapid mating system evolution.</title>
        <authorList>
            <person name="Slotte T."/>
            <person name="Hazzouri K.M."/>
            <person name="Agren J.A."/>
            <person name="Koenig D."/>
            <person name="Maumus F."/>
            <person name="Guo Y.L."/>
            <person name="Steige K."/>
            <person name="Platts A.E."/>
            <person name="Escobar J.S."/>
            <person name="Newman L.K."/>
            <person name="Wang W."/>
            <person name="Mandakova T."/>
            <person name="Vello E."/>
            <person name="Smith L.M."/>
            <person name="Henz S.R."/>
            <person name="Steffen J."/>
            <person name="Takuno S."/>
            <person name="Brandvain Y."/>
            <person name="Coop G."/>
            <person name="Andolfatto P."/>
            <person name="Hu T.T."/>
            <person name="Blanchette M."/>
            <person name="Clark R.M."/>
            <person name="Quesneville H."/>
            <person name="Nordborg M."/>
            <person name="Gaut B.S."/>
            <person name="Lysak M.A."/>
            <person name="Jenkins J."/>
            <person name="Grimwood J."/>
            <person name="Chapman J."/>
            <person name="Prochnik S."/>
            <person name="Shu S."/>
            <person name="Rokhsar D."/>
            <person name="Schmutz J."/>
            <person name="Weigel D."/>
            <person name="Wright S.I."/>
        </authorList>
    </citation>
    <scope>NUCLEOTIDE SEQUENCE [LARGE SCALE GENOMIC DNA]</scope>
    <source>
        <strain evidence="3">cv. Monte Gargano</strain>
    </source>
</reference>
<evidence type="ECO:0000259" key="1">
    <source>
        <dbReference type="PROSITE" id="PS50181"/>
    </source>
</evidence>
<dbReference type="EMBL" id="KB870807">
    <property type="protein sequence ID" value="EOA33138.1"/>
    <property type="molecule type" value="Genomic_DNA"/>
</dbReference>
<name>R0I9D7_9BRAS</name>
<dbReference type="AlphaFoldDB" id="R0I9D7"/>
<gene>
    <name evidence="2" type="ORF">CARUB_v10016480mg</name>
</gene>